<dbReference type="RefSeq" id="WP_074966987.1">
    <property type="nucleotide sequence ID" value="NZ_CBCRYP010000014.1"/>
</dbReference>
<accession>A0A1I2ZQQ7</accession>
<proteinExistence type="predicted"/>
<evidence type="ECO:0000313" key="2">
    <source>
        <dbReference type="Proteomes" id="UP000183635"/>
    </source>
</evidence>
<dbReference type="STRING" id="34004.SAMN04488021_11028"/>
<keyword evidence="2" id="KW-1185">Reference proteome</keyword>
<reference evidence="1 2" key="1">
    <citation type="submission" date="2016-10" db="EMBL/GenBank/DDBJ databases">
        <authorList>
            <person name="de Groot N.N."/>
        </authorList>
    </citation>
    <scope>NUCLEOTIDE SEQUENCE [LARGE SCALE GENOMIC DNA]</scope>
    <source>
        <strain evidence="1 2">DSM 8537</strain>
    </source>
</reference>
<dbReference type="Proteomes" id="UP000183635">
    <property type="component" value="Unassembled WGS sequence"/>
</dbReference>
<gene>
    <name evidence="1" type="ORF">SAMN04488021_11028</name>
</gene>
<dbReference type="EMBL" id="FOPU01000010">
    <property type="protein sequence ID" value="SFH40187.1"/>
    <property type="molecule type" value="Genomic_DNA"/>
</dbReference>
<dbReference type="OrthoDB" id="2870328at2"/>
<sequence>MGKIHLKGRILQLLERAESLWDHEIRDVILREYGLSGPYWAGTIRMTLTDLHAGGLIHHIESQIDPSSTAGAEKLLNRYRLNSFGRERMRQTGLLEGTA</sequence>
<dbReference type="AlphaFoldDB" id="A0A1I2ZQQ7"/>
<evidence type="ECO:0000313" key="1">
    <source>
        <dbReference type="EMBL" id="SFH40187.1"/>
    </source>
</evidence>
<organism evidence="1 2">
    <name type="scientific">Paracoccus aminovorans</name>
    <dbReference type="NCBI Taxonomy" id="34004"/>
    <lineage>
        <taxon>Bacteria</taxon>
        <taxon>Pseudomonadati</taxon>
        <taxon>Pseudomonadota</taxon>
        <taxon>Alphaproteobacteria</taxon>
        <taxon>Rhodobacterales</taxon>
        <taxon>Paracoccaceae</taxon>
        <taxon>Paracoccus</taxon>
    </lineage>
</organism>
<name>A0A1I2ZQQ7_9RHOB</name>
<protein>
    <submittedName>
        <fullName evidence="1">Uncharacterized protein</fullName>
    </submittedName>
</protein>